<evidence type="ECO:0000256" key="1">
    <source>
        <dbReference type="ARBA" id="ARBA00009741"/>
    </source>
</evidence>
<dbReference type="AlphaFoldDB" id="F4C5D4"/>
<name>F4C5D4_SPHS2</name>
<evidence type="ECO:0000256" key="4">
    <source>
        <dbReference type="ARBA" id="ARBA00022679"/>
    </source>
</evidence>
<dbReference type="KEGG" id="shg:Sph21_3046"/>
<dbReference type="CDD" id="cd02440">
    <property type="entry name" value="AdoMet_MTases"/>
    <property type="match status" value="1"/>
</dbReference>
<feature type="binding site" evidence="6">
    <location>
        <position position="159"/>
    </location>
    <ligand>
        <name>S-adenosyl-L-methionine</name>
        <dbReference type="ChEBI" id="CHEBI:59789"/>
    </ligand>
</feature>
<dbReference type="InterPro" id="IPR004498">
    <property type="entry name" value="Ribosomal_PrmA_MeTrfase"/>
</dbReference>
<dbReference type="SUPFAM" id="SSF53335">
    <property type="entry name" value="S-adenosyl-L-methionine-dependent methyltransferases"/>
    <property type="match status" value="1"/>
</dbReference>
<dbReference type="InterPro" id="IPR050078">
    <property type="entry name" value="Ribosomal_L11_MeTrfase_PrmA"/>
</dbReference>
<keyword evidence="7" id="KW-0689">Ribosomal protein</keyword>
<dbReference type="HOGENOM" id="CLU_049382_0_0_10"/>
<dbReference type="PANTHER" id="PTHR43648:SF1">
    <property type="entry name" value="ELECTRON TRANSFER FLAVOPROTEIN BETA SUBUNIT LYSINE METHYLTRANSFERASE"/>
    <property type="match status" value="1"/>
</dbReference>
<organism evidence="7">
    <name type="scientific">Sphingobacterium sp. (strain 21)</name>
    <dbReference type="NCBI Taxonomy" id="743722"/>
    <lineage>
        <taxon>Bacteria</taxon>
        <taxon>Pseudomonadati</taxon>
        <taxon>Bacteroidota</taxon>
        <taxon>Sphingobacteriia</taxon>
        <taxon>Sphingobacteriales</taxon>
        <taxon>Sphingobacteriaceae</taxon>
        <taxon>Sphingobacterium</taxon>
    </lineage>
</organism>
<dbReference type="GO" id="GO:0005840">
    <property type="term" value="C:ribosome"/>
    <property type="evidence" value="ECO:0007669"/>
    <property type="project" value="UniProtKB-KW"/>
</dbReference>
<comment type="similarity">
    <text evidence="1 6">Belongs to the methyltransferase superfamily. PrmA family.</text>
</comment>
<dbReference type="Pfam" id="PF06325">
    <property type="entry name" value="PrmA"/>
    <property type="match status" value="1"/>
</dbReference>
<evidence type="ECO:0000313" key="7">
    <source>
        <dbReference type="EMBL" id="ADZ79591.1"/>
    </source>
</evidence>
<dbReference type="Gene3D" id="3.40.50.150">
    <property type="entry name" value="Vaccinia Virus protein VP39"/>
    <property type="match status" value="1"/>
</dbReference>
<keyword evidence="2 6" id="KW-0963">Cytoplasm</keyword>
<dbReference type="EC" id="2.1.1.-" evidence="6"/>
<feature type="binding site" evidence="6">
    <location>
        <position position="138"/>
    </location>
    <ligand>
        <name>S-adenosyl-L-methionine</name>
        <dbReference type="ChEBI" id="CHEBI:59789"/>
    </ligand>
</feature>
<evidence type="ECO:0000256" key="5">
    <source>
        <dbReference type="ARBA" id="ARBA00022691"/>
    </source>
</evidence>
<keyword evidence="3 6" id="KW-0489">Methyltransferase</keyword>
<dbReference type="STRING" id="743722.Sph21_3046"/>
<comment type="catalytic activity">
    <reaction evidence="6">
        <text>L-lysyl-[protein] + 3 S-adenosyl-L-methionine = N(6),N(6),N(6)-trimethyl-L-lysyl-[protein] + 3 S-adenosyl-L-homocysteine + 3 H(+)</text>
        <dbReference type="Rhea" id="RHEA:54192"/>
        <dbReference type="Rhea" id="RHEA-COMP:9752"/>
        <dbReference type="Rhea" id="RHEA-COMP:13826"/>
        <dbReference type="ChEBI" id="CHEBI:15378"/>
        <dbReference type="ChEBI" id="CHEBI:29969"/>
        <dbReference type="ChEBI" id="CHEBI:57856"/>
        <dbReference type="ChEBI" id="CHEBI:59789"/>
        <dbReference type="ChEBI" id="CHEBI:61961"/>
    </reaction>
</comment>
<dbReference type="InterPro" id="IPR029063">
    <property type="entry name" value="SAM-dependent_MTases_sf"/>
</dbReference>
<keyword evidence="7" id="KW-0687">Ribonucleoprotein</keyword>
<dbReference type="NCBIfam" id="NF001785">
    <property type="entry name" value="PRK00517.2-2"/>
    <property type="match status" value="1"/>
</dbReference>
<dbReference type="EMBL" id="CP002584">
    <property type="protein sequence ID" value="ADZ79591.1"/>
    <property type="molecule type" value="Genomic_DNA"/>
</dbReference>
<dbReference type="HAMAP" id="MF_00735">
    <property type="entry name" value="Methyltr_PrmA"/>
    <property type="match status" value="1"/>
</dbReference>
<dbReference type="GO" id="GO:0005737">
    <property type="term" value="C:cytoplasm"/>
    <property type="evidence" value="ECO:0007669"/>
    <property type="project" value="UniProtKB-SubCell"/>
</dbReference>
<dbReference type="GO" id="GO:0016279">
    <property type="term" value="F:protein-lysine N-methyltransferase activity"/>
    <property type="evidence" value="ECO:0007669"/>
    <property type="project" value="RHEA"/>
</dbReference>
<comment type="function">
    <text evidence="6">Methylates ribosomal protein L11.</text>
</comment>
<feature type="binding site" evidence="6">
    <location>
        <position position="181"/>
    </location>
    <ligand>
        <name>S-adenosyl-L-methionine</name>
        <dbReference type="ChEBI" id="CHEBI:59789"/>
    </ligand>
</feature>
<evidence type="ECO:0000256" key="2">
    <source>
        <dbReference type="ARBA" id="ARBA00022490"/>
    </source>
</evidence>
<proteinExistence type="inferred from homology"/>
<keyword evidence="4 6" id="KW-0808">Transferase</keyword>
<dbReference type="PATRIC" id="fig|743722.3.peg.3253"/>
<reference evidence="7" key="1">
    <citation type="submission" date="2011-03" db="EMBL/GenBank/DDBJ databases">
        <title>Complete sequence of Sphingobacterium sp. 21.</title>
        <authorList>
            <consortium name="US DOE Joint Genome Institute"/>
            <person name="Lucas S."/>
            <person name="Copeland A."/>
            <person name="Lapidus A."/>
            <person name="Cheng J.-F."/>
            <person name="Goodwin L."/>
            <person name="Pitluck S."/>
            <person name="Davenport K."/>
            <person name="Detter J.C."/>
            <person name="Han C."/>
            <person name="Tapia R."/>
            <person name="Land M."/>
            <person name="Hauser L."/>
            <person name="Kyrpides N."/>
            <person name="Ivanova N."/>
            <person name="Ovchinnikova G."/>
            <person name="Pagani I."/>
            <person name="Siebers A.K."/>
            <person name="Allgaier M."/>
            <person name="Thelen M.P."/>
            <person name="Hugenholtz P."/>
            <person name="Woyke T."/>
        </authorList>
    </citation>
    <scope>NUCLEOTIDE SEQUENCE</scope>
    <source>
        <strain evidence="7">21</strain>
    </source>
</reference>
<comment type="subcellular location">
    <subcellularLocation>
        <location evidence="6">Cytoplasm</location>
    </subcellularLocation>
</comment>
<sequence length="292" mass="33177">MWRPFFFDNMDYSELTFVCVGGEEWQQDLFINDLAALGFDTFEDTPSGFKAYIASASLDLAAIEHLLLTLPENFQVSYSVQEISPKNWNAVWESNFEPITVDKRCYVRATFHAPKPDFEYEIIIDPKMAFGTGHHQTTSLMMEYLLDSHVAGKRVLDMGCGTGILAILAAKIGAEEVVAIDYDPVCYESVKENIELNQVPAIKIYCGSKEVIPQEPYDLILANINRNILLDQLPTYSAVLKPHGQLLLSGFYEGDDLRQLEEAAIKLNLKFLEKKVKDHWVAAKFEQNHKRK</sequence>
<dbReference type="eggNOG" id="COG2264">
    <property type="taxonomic scope" value="Bacteria"/>
</dbReference>
<feature type="binding site" evidence="6">
    <location>
        <position position="223"/>
    </location>
    <ligand>
        <name>S-adenosyl-L-methionine</name>
        <dbReference type="ChEBI" id="CHEBI:59789"/>
    </ligand>
</feature>
<accession>F4C5D4</accession>
<gene>
    <name evidence="6" type="primary">prmA</name>
    <name evidence="7" type="ordered locus">Sph21_3046</name>
</gene>
<evidence type="ECO:0000256" key="6">
    <source>
        <dbReference type="HAMAP-Rule" id="MF_00735"/>
    </source>
</evidence>
<keyword evidence="5 6" id="KW-0949">S-adenosyl-L-methionine</keyword>
<protein>
    <recommendedName>
        <fullName evidence="6">Ribosomal protein L11 methyltransferase</fullName>
        <shortName evidence="6">L11 Mtase</shortName>
        <ecNumber evidence="6">2.1.1.-</ecNumber>
    </recommendedName>
</protein>
<dbReference type="GO" id="GO:0032259">
    <property type="term" value="P:methylation"/>
    <property type="evidence" value="ECO:0007669"/>
    <property type="project" value="UniProtKB-KW"/>
</dbReference>
<evidence type="ECO:0000256" key="3">
    <source>
        <dbReference type="ARBA" id="ARBA00022603"/>
    </source>
</evidence>
<dbReference type="PANTHER" id="PTHR43648">
    <property type="entry name" value="ELECTRON TRANSFER FLAVOPROTEIN BETA SUBUNIT LYSINE METHYLTRANSFERASE"/>
    <property type="match status" value="1"/>
</dbReference>